<accession>A0ABD2A7K2</accession>
<proteinExistence type="predicted"/>
<dbReference type="EMBL" id="JAUDFV010000154">
    <property type="protein sequence ID" value="KAL2716581.1"/>
    <property type="molecule type" value="Genomic_DNA"/>
</dbReference>
<dbReference type="AlphaFoldDB" id="A0ABD2A7K2"/>
<dbReference type="Proteomes" id="UP001607302">
    <property type="component" value="Unassembled WGS sequence"/>
</dbReference>
<name>A0ABD2A7K2_VESSQ</name>
<organism evidence="1 2">
    <name type="scientific">Vespula squamosa</name>
    <name type="common">Southern yellow jacket</name>
    <name type="synonym">Wasp</name>
    <dbReference type="NCBI Taxonomy" id="30214"/>
    <lineage>
        <taxon>Eukaryota</taxon>
        <taxon>Metazoa</taxon>
        <taxon>Ecdysozoa</taxon>
        <taxon>Arthropoda</taxon>
        <taxon>Hexapoda</taxon>
        <taxon>Insecta</taxon>
        <taxon>Pterygota</taxon>
        <taxon>Neoptera</taxon>
        <taxon>Endopterygota</taxon>
        <taxon>Hymenoptera</taxon>
        <taxon>Apocrita</taxon>
        <taxon>Aculeata</taxon>
        <taxon>Vespoidea</taxon>
        <taxon>Vespidae</taxon>
        <taxon>Vespinae</taxon>
        <taxon>Vespula</taxon>
    </lineage>
</organism>
<gene>
    <name evidence="1" type="ORF">V1478_014257</name>
</gene>
<evidence type="ECO:0000313" key="2">
    <source>
        <dbReference type="Proteomes" id="UP001607302"/>
    </source>
</evidence>
<sequence length="64" mass="7962">MADREKKYKNILLHGCFEQNLSDLLRSTWRYISWLVLEKSRLSFRERFTKIIYFTSFFEESYNL</sequence>
<evidence type="ECO:0000313" key="1">
    <source>
        <dbReference type="EMBL" id="KAL2716581.1"/>
    </source>
</evidence>
<keyword evidence="2" id="KW-1185">Reference proteome</keyword>
<comment type="caution">
    <text evidence="1">The sequence shown here is derived from an EMBL/GenBank/DDBJ whole genome shotgun (WGS) entry which is preliminary data.</text>
</comment>
<reference evidence="1 2" key="1">
    <citation type="journal article" date="2024" name="Ann. Entomol. Soc. Am.">
        <title>Genomic analyses of the southern and eastern yellowjacket wasps (Hymenoptera: Vespidae) reveal evolutionary signatures of social life.</title>
        <authorList>
            <person name="Catto M.A."/>
            <person name="Caine P.B."/>
            <person name="Orr S.E."/>
            <person name="Hunt B.G."/>
            <person name="Goodisman M.A.D."/>
        </authorList>
    </citation>
    <scope>NUCLEOTIDE SEQUENCE [LARGE SCALE GENOMIC DNA]</scope>
    <source>
        <strain evidence="1">233</strain>
        <tissue evidence="1">Head and thorax</tissue>
    </source>
</reference>
<protein>
    <submittedName>
        <fullName evidence="1">Uncharacterized protein</fullName>
    </submittedName>
</protein>